<dbReference type="Proteomes" id="UP000238304">
    <property type="component" value="Chromosome"/>
</dbReference>
<organism evidence="1 2">
    <name type="scientific">Bacteroides zoogleoformans</name>
    <dbReference type="NCBI Taxonomy" id="28119"/>
    <lineage>
        <taxon>Bacteria</taxon>
        <taxon>Pseudomonadati</taxon>
        <taxon>Bacteroidota</taxon>
        <taxon>Bacteroidia</taxon>
        <taxon>Bacteroidales</taxon>
        <taxon>Bacteroidaceae</taxon>
        <taxon>Bacteroides</taxon>
    </lineage>
</organism>
<protein>
    <submittedName>
        <fullName evidence="1">Uncharacterized protein</fullName>
    </submittedName>
</protein>
<accession>A0ABM6T4N9</accession>
<evidence type="ECO:0000313" key="1">
    <source>
        <dbReference type="EMBL" id="AVM51688.1"/>
    </source>
</evidence>
<gene>
    <name evidence="1" type="ORF">C4H11_00765</name>
</gene>
<evidence type="ECO:0000313" key="2">
    <source>
        <dbReference type="Proteomes" id="UP000238304"/>
    </source>
</evidence>
<reference evidence="1 2" key="1">
    <citation type="submission" date="2018-02" db="EMBL/GenBank/DDBJ databases">
        <authorList>
            <person name="Holder M.E."/>
            <person name="Ajami N.J."/>
            <person name="Petrosino J.F."/>
        </authorList>
    </citation>
    <scope>NUCLEOTIDE SEQUENCE [LARGE SCALE GENOMIC DNA]</scope>
    <source>
        <strain evidence="1 2">ATCC 33285</strain>
    </source>
</reference>
<keyword evidence="2" id="KW-1185">Reference proteome</keyword>
<sequence length="67" mass="7866">MKCLLYYEYLNLLNTSLKKQGAKIAKYVGILFYLFKKTLCAYFKISHIDVISYICNIFANQKKNCIV</sequence>
<name>A0ABM6T4N9_9BACE</name>
<proteinExistence type="predicted"/>
<dbReference type="EMBL" id="CP027231">
    <property type="protein sequence ID" value="AVM51688.1"/>
    <property type="molecule type" value="Genomic_DNA"/>
</dbReference>